<gene>
    <name evidence="2" type="ORF">YM304_05250</name>
</gene>
<dbReference type="Pfam" id="PF12697">
    <property type="entry name" value="Abhydrolase_6"/>
    <property type="match status" value="1"/>
</dbReference>
<keyword evidence="3" id="KW-1185">Reference proteome</keyword>
<evidence type="ECO:0000313" key="3">
    <source>
        <dbReference type="Proteomes" id="UP000011863"/>
    </source>
</evidence>
<dbReference type="EMBL" id="AP012057">
    <property type="protein sequence ID" value="BAN00839.1"/>
    <property type="molecule type" value="Genomic_DNA"/>
</dbReference>
<dbReference type="InterPro" id="IPR000073">
    <property type="entry name" value="AB_hydrolase_1"/>
</dbReference>
<feature type="domain" description="AB hydrolase-1" evidence="1">
    <location>
        <begin position="10"/>
        <end position="279"/>
    </location>
</feature>
<dbReference type="RefSeq" id="WP_015440087.1">
    <property type="nucleotide sequence ID" value="NC_020520.1"/>
</dbReference>
<reference evidence="2 3" key="1">
    <citation type="journal article" date="2013" name="Int. J. Syst. Evol. Microbiol.">
        <title>Ilumatobacter nonamiense sp. nov. and Ilumatobacter coccineum sp. nov., isolated from seashore sand.</title>
        <authorList>
            <person name="Matsumoto A."/>
            <person name="Kasai H."/>
            <person name="Matsuo Y."/>
            <person name="Shizuri Y."/>
            <person name="Ichikawa N."/>
            <person name="Fujita N."/>
            <person name="Omura S."/>
            <person name="Takahashi Y."/>
        </authorList>
    </citation>
    <scope>NUCLEOTIDE SEQUENCE [LARGE SCALE GENOMIC DNA]</scope>
    <source>
        <strain evidence="3">NBRC 103263 / KCTC 29153 / YM16-304</strain>
    </source>
</reference>
<dbReference type="PANTHER" id="PTHR37017:SF11">
    <property type="entry name" value="ESTERASE_LIPASE_THIOESTERASE DOMAIN-CONTAINING PROTEIN"/>
    <property type="match status" value="1"/>
</dbReference>
<dbReference type="GO" id="GO:0003824">
    <property type="term" value="F:catalytic activity"/>
    <property type="evidence" value="ECO:0007669"/>
    <property type="project" value="UniProtKB-ARBA"/>
</dbReference>
<organism evidence="2 3">
    <name type="scientific">Ilumatobacter coccineus (strain NBRC 103263 / KCTC 29153 / YM16-304)</name>
    <dbReference type="NCBI Taxonomy" id="1313172"/>
    <lineage>
        <taxon>Bacteria</taxon>
        <taxon>Bacillati</taxon>
        <taxon>Actinomycetota</taxon>
        <taxon>Acidimicrobiia</taxon>
        <taxon>Acidimicrobiales</taxon>
        <taxon>Ilumatobacteraceae</taxon>
        <taxon>Ilumatobacter</taxon>
    </lineage>
</organism>
<dbReference type="Proteomes" id="UP000011863">
    <property type="component" value="Chromosome"/>
</dbReference>
<evidence type="ECO:0000259" key="1">
    <source>
        <dbReference type="Pfam" id="PF12697"/>
    </source>
</evidence>
<proteinExistence type="predicted"/>
<dbReference type="InterPro" id="IPR052897">
    <property type="entry name" value="Sec-Metab_Biosynth_Hydrolase"/>
</dbReference>
<accession>A0A6C7E6F6</accession>
<name>A0A6C7E6F6_ILUCY</name>
<sequence length="291" mass="30215">MSSTSENATFVFVHGAHHDGGTWDDLVPELEARGHGSVTLDLPGAGVNAAEPESLHVRPLDPVAFGTEPSPNAGVTQDERTAAVIEAVQAAAAMGNGDVVLVGHSLGGLTTSVVTEAIPEKLKATVFLASFLAPNGMIAGALLGHESMADSHMLGLLMADPGVVGAIRIDTRSTDPEYLAKVKAAFYADLTDSQFEAAMGKLHSDEPAQVGAEPSNITAENFGQVDRHYIRCAQDNVMTPACQDLVVQMVDESLGSTTTVHEMNTSHSPFYSDPAGLADILASIAASPSAE</sequence>
<dbReference type="InterPro" id="IPR029058">
    <property type="entry name" value="AB_hydrolase_fold"/>
</dbReference>
<dbReference type="KEGG" id="aym:YM304_05250"/>
<dbReference type="PANTHER" id="PTHR37017">
    <property type="entry name" value="AB HYDROLASE-1 DOMAIN-CONTAINING PROTEIN-RELATED"/>
    <property type="match status" value="1"/>
</dbReference>
<dbReference type="SUPFAM" id="SSF53474">
    <property type="entry name" value="alpha/beta-Hydrolases"/>
    <property type="match status" value="1"/>
</dbReference>
<dbReference type="Gene3D" id="3.40.50.1820">
    <property type="entry name" value="alpha/beta hydrolase"/>
    <property type="match status" value="1"/>
</dbReference>
<evidence type="ECO:0000313" key="2">
    <source>
        <dbReference type="EMBL" id="BAN00839.1"/>
    </source>
</evidence>
<dbReference type="AlphaFoldDB" id="A0A6C7E6F6"/>
<protein>
    <submittedName>
        <fullName evidence="2">Putative esterase</fullName>
    </submittedName>
</protein>